<feature type="region of interest" description="Disordered" evidence="1">
    <location>
        <begin position="273"/>
        <end position="295"/>
    </location>
</feature>
<dbReference type="EMBL" id="ML977137">
    <property type="protein sequence ID" value="KAF1992346.1"/>
    <property type="molecule type" value="Genomic_DNA"/>
</dbReference>
<protein>
    <submittedName>
        <fullName evidence="2">Uncharacterized protein</fullName>
    </submittedName>
</protein>
<feature type="region of interest" description="Disordered" evidence="1">
    <location>
        <begin position="130"/>
        <end position="166"/>
    </location>
</feature>
<organism evidence="2 3">
    <name type="scientific">Aulographum hederae CBS 113979</name>
    <dbReference type="NCBI Taxonomy" id="1176131"/>
    <lineage>
        <taxon>Eukaryota</taxon>
        <taxon>Fungi</taxon>
        <taxon>Dikarya</taxon>
        <taxon>Ascomycota</taxon>
        <taxon>Pezizomycotina</taxon>
        <taxon>Dothideomycetes</taxon>
        <taxon>Pleosporomycetidae</taxon>
        <taxon>Aulographales</taxon>
        <taxon>Aulographaceae</taxon>
    </lineage>
</organism>
<dbReference type="Proteomes" id="UP000800041">
    <property type="component" value="Unassembled WGS sequence"/>
</dbReference>
<evidence type="ECO:0000313" key="3">
    <source>
        <dbReference type="Proteomes" id="UP000800041"/>
    </source>
</evidence>
<evidence type="ECO:0000313" key="2">
    <source>
        <dbReference type="EMBL" id="KAF1992346.1"/>
    </source>
</evidence>
<feature type="compositionally biased region" description="Basic and acidic residues" evidence="1">
    <location>
        <begin position="273"/>
        <end position="283"/>
    </location>
</feature>
<accession>A0A6G1HGI6</accession>
<feature type="compositionally biased region" description="Acidic residues" evidence="1">
    <location>
        <begin position="130"/>
        <end position="163"/>
    </location>
</feature>
<feature type="compositionally biased region" description="Basic and acidic residues" evidence="1">
    <location>
        <begin position="216"/>
        <end position="233"/>
    </location>
</feature>
<sequence>MSKPNSTPSFTHHTHHRSGLATDPWPLAAPSPSIYEDTFKFRHAPMPSTMRFPLQRPQLANRQTTNCILATNSCLIKNPEDAPRSENFKVVFEELREEVREELEWSKWWVRNGAEEEKDEDSEIELSDEFELEEGFDSEGEDMEEGMNSDLEDSEDTEDDFEDLNEKMAHVGIEEFTSPESPLESGNVVLKEPVKECINAHKTTGCLNHKQSTTKETPKKERKPSIIKKEPSKPSKPSNPFSCLYKSSQNASSPCLTETIKTKDVSSAHDCVKDIKERSEPPKHSTATASTARKSSFMEFHPKKVFEECLREHAQSHKTPLSKDKAVEKKAFEKRVFPKEKHVKAIRKGH</sequence>
<proteinExistence type="predicted"/>
<dbReference type="AlphaFoldDB" id="A0A6G1HGI6"/>
<evidence type="ECO:0000256" key="1">
    <source>
        <dbReference type="SAM" id="MobiDB-lite"/>
    </source>
</evidence>
<feature type="compositionally biased region" description="Polar residues" evidence="1">
    <location>
        <begin position="201"/>
        <end position="211"/>
    </location>
</feature>
<feature type="region of interest" description="Disordered" evidence="1">
    <location>
        <begin position="1"/>
        <end position="25"/>
    </location>
</feature>
<gene>
    <name evidence="2" type="ORF">K402DRAFT_4296</name>
</gene>
<reference evidence="2" key="1">
    <citation type="journal article" date="2020" name="Stud. Mycol.">
        <title>101 Dothideomycetes genomes: a test case for predicting lifestyles and emergence of pathogens.</title>
        <authorList>
            <person name="Haridas S."/>
            <person name="Albert R."/>
            <person name="Binder M."/>
            <person name="Bloem J."/>
            <person name="Labutti K."/>
            <person name="Salamov A."/>
            <person name="Andreopoulos B."/>
            <person name="Baker S."/>
            <person name="Barry K."/>
            <person name="Bills G."/>
            <person name="Bluhm B."/>
            <person name="Cannon C."/>
            <person name="Castanera R."/>
            <person name="Culley D."/>
            <person name="Daum C."/>
            <person name="Ezra D."/>
            <person name="Gonzalez J."/>
            <person name="Henrissat B."/>
            <person name="Kuo A."/>
            <person name="Liang C."/>
            <person name="Lipzen A."/>
            <person name="Lutzoni F."/>
            <person name="Magnuson J."/>
            <person name="Mondo S."/>
            <person name="Nolan M."/>
            <person name="Ohm R."/>
            <person name="Pangilinan J."/>
            <person name="Park H.-J."/>
            <person name="Ramirez L."/>
            <person name="Alfaro M."/>
            <person name="Sun H."/>
            <person name="Tritt A."/>
            <person name="Yoshinaga Y."/>
            <person name="Zwiers L.-H."/>
            <person name="Turgeon B."/>
            <person name="Goodwin S."/>
            <person name="Spatafora J."/>
            <person name="Crous P."/>
            <person name="Grigoriev I."/>
        </authorList>
    </citation>
    <scope>NUCLEOTIDE SEQUENCE</scope>
    <source>
        <strain evidence="2">CBS 113979</strain>
    </source>
</reference>
<feature type="region of interest" description="Disordered" evidence="1">
    <location>
        <begin position="201"/>
        <end position="249"/>
    </location>
</feature>
<feature type="compositionally biased region" description="Polar residues" evidence="1">
    <location>
        <begin position="1"/>
        <end position="11"/>
    </location>
</feature>
<keyword evidence="3" id="KW-1185">Reference proteome</keyword>
<name>A0A6G1HGI6_9PEZI</name>
<feature type="compositionally biased region" description="Low complexity" evidence="1">
    <location>
        <begin position="285"/>
        <end position="295"/>
    </location>
</feature>